<dbReference type="AlphaFoldDB" id="A0AAU9JUW9"/>
<dbReference type="Pfam" id="PF13639">
    <property type="entry name" value="zf-RING_2"/>
    <property type="match status" value="1"/>
</dbReference>
<dbReference type="PROSITE" id="PS51873">
    <property type="entry name" value="TRIAD"/>
    <property type="match status" value="1"/>
</dbReference>
<evidence type="ECO:0000256" key="7">
    <source>
        <dbReference type="PROSITE-ProRule" id="PRU00175"/>
    </source>
</evidence>
<keyword evidence="3" id="KW-0677">Repeat</keyword>
<comment type="caution">
    <text evidence="11">The sequence shown here is derived from an EMBL/GenBank/DDBJ whole genome shotgun (WGS) entry which is preliminary data.</text>
</comment>
<organism evidence="11 12">
    <name type="scientific">Blepharisma stoltei</name>
    <dbReference type="NCBI Taxonomy" id="1481888"/>
    <lineage>
        <taxon>Eukaryota</taxon>
        <taxon>Sar</taxon>
        <taxon>Alveolata</taxon>
        <taxon>Ciliophora</taxon>
        <taxon>Postciliodesmatophora</taxon>
        <taxon>Heterotrichea</taxon>
        <taxon>Heterotrichida</taxon>
        <taxon>Blepharismidae</taxon>
        <taxon>Blepharisma</taxon>
    </lineage>
</organism>
<feature type="region of interest" description="Disordered" evidence="8">
    <location>
        <begin position="580"/>
        <end position="603"/>
    </location>
</feature>
<evidence type="ECO:0000259" key="9">
    <source>
        <dbReference type="PROSITE" id="PS50089"/>
    </source>
</evidence>
<dbReference type="InterPro" id="IPR013083">
    <property type="entry name" value="Znf_RING/FYVE/PHD"/>
</dbReference>
<dbReference type="PROSITE" id="PS50089">
    <property type="entry name" value="ZF_RING_2"/>
    <property type="match status" value="1"/>
</dbReference>
<evidence type="ECO:0000256" key="4">
    <source>
        <dbReference type="ARBA" id="ARBA00022771"/>
    </source>
</evidence>
<evidence type="ECO:0000256" key="8">
    <source>
        <dbReference type="SAM" id="MobiDB-lite"/>
    </source>
</evidence>
<evidence type="ECO:0000256" key="2">
    <source>
        <dbReference type="ARBA" id="ARBA00022723"/>
    </source>
</evidence>
<name>A0AAU9JUW9_9CILI</name>
<keyword evidence="1" id="KW-0808">Transferase</keyword>
<reference evidence="11" key="1">
    <citation type="submission" date="2021-09" db="EMBL/GenBank/DDBJ databases">
        <authorList>
            <consortium name="AG Swart"/>
            <person name="Singh M."/>
            <person name="Singh A."/>
            <person name="Seah K."/>
            <person name="Emmerich C."/>
        </authorList>
    </citation>
    <scope>NUCLEOTIDE SEQUENCE</scope>
    <source>
        <strain evidence="11">ATCC30299</strain>
    </source>
</reference>
<evidence type="ECO:0008006" key="13">
    <source>
        <dbReference type="Google" id="ProtNLM"/>
    </source>
</evidence>
<dbReference type="EMBL" id="CAJZBQ010000046">
    <property type="protein sequence ID" value="CAG9328914.1"/>
    <property type="molecule type" value="Genomic_DNA"/>
</dbReference>
<keyword evidence="4 7" id="KW-0863">Zinc-finger</keyword>
<sequence length="714" mass="82435">MNCANCDESKFVKDCLTCQKSLCRVCQCKDICTACESCGPKIHIRSIYDLISLCEKCFSNRIKDFESPICFLNSSGAGGEEEDLTNIQQDVNSIINKNISDILFYAFRKNIGEIGVEPNESNMEESLIQDIKDKVVSKLELVIIATNTLSHSILKDLCELIRDMKLNIVWYKPDLKEMHAIVPTASRKAKPKDLAKIIDEISSEGYPLCTQSRIIKKFQDKNLRFDFNKLIETTERKNYIKLLLFEEESENYLLLASKNAPAINSEIIEGTIKFFENSKLVPFLFRIQEMLLNVYGFDASLNFIEGFVHDIPGYEVYSSEYRQDPQNYIKKVDDGEFRTVFHNGQINQKSLEKYEAFLAFLEKLIGKRMPKGVLALSLLFKHLYMRNKPKLSIQEIYEFFEFGIQERSIAIKRKKLVQVSQINKRNNSDNHNIPLFKKTDFVTPQECINMVIGILLERRHGIQITDLFHLVRSLFSPRVVSLTYLGYFDFEDLLTCIDDVEVANNYVIYSLYKHPEECPYCMEELEEDDTKLECSHQFHNACLIEIVNKSIKKSQSGVICPMCRTPLTENMIKYIIDPARQKKKVEKKDEKKHPEKRKSKSHPNWLIPGIMKCFTNNCQYFFDPGCACKYTCPLCKIEYCLKCAIETKRECECAINAAKENQEFLNWIEMNNGKVCPKCGIVTLNETNKSIVKCSSCHTTFCFQCGKLKKGCVC</sequence>
<dbReference type="GO" id="GO:0008270">
    <property type="term" value="F:zinc ion binding"/>
    <property type="evidence" value="ECO:0007669"/>
    <property type="project" value="UniProtKB-KW"/>
</dbReference>
<dbReference type="InterPro" id="IPR001841">
    <property type="entry name" value="Znf_RING"/>
</dbReference>
<feature type="domain" description="RING-type" evidence="9">
    <location>
        <begin position="518"/>
        <end position="564"/>
    </location>
</feature>
<keyword evidence="5" id="KW-0833">Ubl conjugation pathway</keyword>
<evidence type="ECO:0000259" key="10">
    <source>
        <dbReference type="PROSITE" id="PS51873"/>
    </source>
</evidence>
<dbReference type="SUPFAM" id="SSF57850">
    <property type="entry name" value="RING/U-box"/>
    <property type="match status" value="2"/>
</dbReference>
<evidence type="ECO:0000256" key="3">
    <source>
        <dbReference type="ARBA" id="ARBA00022737"/>
    </source>
</evidence>
<dbReference type="Proteomes" id="UP001162131">
    <property type="component" value="Unassembled WGS sequence"/>
</dbReference>
<dbReference type="InterPro" id="IPR044066">
    <property type="entry name" value="TRIAD_supradom"/>
</dbReference>
<evidence type="ECO:0000313" key="11">
    <source>
        <dbReference type="EMBL" id="CAG9328914.1"/>
    </source>
</evidence>
<evidence type="ECO:0000313" key="12">
    <source>
        <dbReference type="Proteomes" id="UP001162131"/>
    </source>
</evidence>
<gene>
    <name evidence="11" type="ORF">BSTOLATCC_MIC46896</name>
</gene>
<evidence type="ECO:0000256" key="6">
    <source>
        <dbReference type="ARBA" id="ARBA00022833"/>
    </source>
</evidence>
<dbReference type="Gene3D" id="3.30.40.10">
    <property type="entry name" value="Zinc/RING finger domain, C3HC4 (zinc finger)"/>
    <property type="match status" value="1"/>
</dbReference>
<evidence type="ECO:0000256" key="5">
    <source>
        <dbReference type="ARBA" id="ARBA00022786"/>
    </source>
</evidence>
<proteinExistence type="predicted"/>
<accession>A0AAU9JUW9</accession>
<dbReference type="CDD" id="cd20335">
    <property type="entry name" value="BRcat_RBR"/>
    <property type="match status" value="1"/>
</dbReference>
<keyword evidence="2" id="KW-0479">Metal-binding</keyword>
<protein>
    <recommendedName>
        <fullName evidence="13">RING-type domain-containing protein</fullName>
    </recommendedName>
</protein>
<dbReference type="SMART" id="SM00184">
    <property type="entry name" value="RING"/>
    <property type="match status" value="1"/>
</dbReference>
<evidence type="ECO:0000256" key="1">
    <source>
        <dbReference type="ARBA" id="ARBA00022679"/>
    </source>
</evidence>
<feature type="domain" description="RING-type" evidence="10">
    <location>
        <begin position="514"/>
        <end position="714"/>
    </location>
</feature>
<keyword evidence="6" id="KW-0862">Zinc</keyword>
<keyword evidence="12" id="KW-1185">Reference proteome</keyword>
<dbReference type="GO" id="GO:0016740">
    <property type="term" value="F:transferase activity"/>
    <property type="evidence" value="ECO:0007669"/>
    <property type="project" value="UniProtKB-KW"/>
</dbReference>